<evidence type="ECO:0000313" key="3">
    <source>
        <dbReference type="Proteomes" id="UP000478052"/>
    </source>
</evidence>
<protein>
    <submittedName>
        <fullName evidence="2">CAP-Gly domain-containing protein</fullName>
    </submittedName>
</protein>
<gene>
    <name evidence="2" type="ORF">FWK35_00015023</name>
</gene>
<keyword evidence="3" id="KW-1185">Reference proteome</keyword>
<dbReference type="EMBL" id="VUJU01001549">
    <property type="protein sequence ID" value="KAF0764801.1"/>
    <property type="molecule type" value="Genomic_DNA"/>
</dbReference>
<feature type="region of interest" description="Disordered" evidence="1">
    <location>
        <begin position="68"/>
        <end position="104"/>
    </location>
</feature>
<proteinExistence type="predicted"/>
<name>A0A6G0Z325_APHCR</name>
<reference evidence="2 3" key="1">
    <citation type="submission" date="2019-08" db="EMBL/GenBank/DDBJ databases">
        <title>Whole genome of Aphis craccivora.</title>
        <authorList>
            <person name="Voronova N.V."/>
            <person name="Shulinski R.S."/>
            <person name="Bandarenka Y.V."/>
            <person name="Zhorov D.G."/>
            <person name="Warner D."/>
        </authorList>
    </citation>
    <scope>NUCLEOTIDE SEQUENCE [LARGE SCALE GENOMIC DNA]</scope>
    <source>
        <strain evidence="2">180601</strain>
        <tissue evidence="2">Whole Body</tissue>
    </source>
</reference>
<organism evidence="2 3">
    <name type="scientific">Aphis craccivora</name>
    <name type="common">Cowpea aphid</name>
    <dbReference type="NCBI Taxonomy" id="307492"/>
    <lineage>
        <taxon>Eukaryota</taxon>
        <taxon>Metazoa</taxon>
        <taxon>Ecdysozoa</taxon>
        <taxon>Arthropoda</taxon>
        <taxon>Hexapoda</taxon>
        <taxon>Insecta</taxon>
        <taxon>Pterygota</taxon>
        <taxon>Neoptera</taxon>
        <taxon>Paraneoptera</taxon>
        <taxon>Hemiptera</taxon>
        <taxon>Sternorrhyncha</taxon>
        <taxon>Aphidomorpha</taxon>
        <taxon>Aphidoidea</taxon>
        <taxon>Aphididae</taxon>
        <taxon>Aphidini</taxon>
        <taxon>Aphis</taxon>
        <taxon>Aphis</taxon>
    </lineage>
</organism>
<evidence type="ECO:0000313" key="2">
    <source>
        <dbReference type="EMBL" id="KAF0764801.1"/>
    </source>
</evidence>
<dbReference type="AlphaFoldDB" id="A0A6G0Z325"/>
<sequence>MYHINIIDHVIYSGDEDTMTSQLVEVDSEAPARILGVMKKNDSLSYVFEVEEEPSEIATRLVRRASSLRSVGKSRTRARGPAGGEKRSRASSQSGGGSSDKSVELDSALTRNLDELFAPGPNDRYLSDCFTCSSDSSNSSPEHHNHMQAYEQNRGPSYVQVVAEQTGGGDKTQGGELAIV</sequence>
<evidence type="ECO:0000256" key="1">
    <source>
        <dbReference type="SAM" id="MobiDB-lite"/>
    </source>
</evidence>
<dbReference type="Proteomes" id="UP000478052">
    <property type="component" value="Unassembled WGS sequence"/>
</dbReference>
<accession>A0A6G0Z325</accession>
<comment type="caution">
    <text evidence="2">The sequence shown here is derived from an EMBL/GenBank/DDBJ whole genome shotgun (WGS) entry which is preliminary data.</text>
</comment>